<comment type="caution">
    <text evidence="1">The sequence shown here is derived from an EMBL/GenBank/DDBJ whole genome shotgun (WGS) entry which is preliminary data.</text>
</comment>
<proteinExistence type="predicted"/>
<dbReference type="RefSeq" id="WP_270453427.1">
    <property type="nucleotide sequence ID" value="NZ_JADPIE010000003.1"/>
</dbReference>
<dbReference type="Proteomes" id="UP000621436">
    <property type="component" value="Unassembled WGS sequence"/>
</dbReference>
<accession>A0A931ATU0</accession>
<keyword evidence="2" id="KW-1185">Reference proteome</keyword>
<gene>
    <name evidence="1" type="ORF">I0Q91_05505</name>
</gene>
<dbReference type="SUPFAM" id="SSF82185">
    <property type="entry name" value="Histone H3 K4-specific methyltransferase SET7/9 N-terminal domain"/>
    <property type="match status" value="1"/>
</dbReference>
<organism evidence="1 2">
    <name type="scientific">Halonatronomonas betaini</name>
    <dbReference type="NCBI Taxonomy" id="2778430"/>
    <lineage>
        <taxon>Bacteria</taxon>
        <taxon>Bacillati</taxon>
        <taxon>Bacillota</taxon>
        <taxon>Clostridia</taxon>
        <taxon>Halanaerobiales</taxon>
        <taxon>Halarsenatibacteraceae</taxon>
        <taxon>Halonatronomonas</taxon>
    </lineage>
</organism>
<dbReference type="Gene3D" id="2.20.110.10">
    <property type="entry name" value="Histone H3 K4-specific methyltransferase SET7/9 N-terminal domain"/>
    <property type="match status" value="1"/>
</dbReference>
<sequence length="230" mass="26663">MDKLKSLSELELVDNYPVIRDAVADLMKLITVPEYSSFQFQLKKAETVYDLFNERAIVIYNILAPDDRQQIYFKDKIFDQNNNLILERDGDKTKIFNSDGRQICDAVFDSQGIVKGNAEIFDYEGNLKFEGEFENHQWNGQGVEYLYDRIKTKEGTWQEGELVDGVIYNVLLEDEETLFTDEPQFLHQSEHLFSLADTDNELLVGHLKVNDGDYHIMQNSLKKAKEALES</sequence>
<dbReference type="EMBL" id="JADPIE010000003">
    <property type="protein sequence ID" value="MBF8436524.1"/>
    <property type="molecule type" value="Genomic_DNA"/>
</dbReference>
<evidence type="ECO:0000313" key="2">
    <source>
        <dbReference type="Proteomes" id="UP000621436"/>
    </source>
</evidence>
<protein>
    <submittedName>
        <fullName evidence="1">Uncharacterized protein</fullName>
    </submittedName>
</protein>
<evidence type="ECO:0000313" key="1">
    <source>
        <dbReference type="EMBL" id="MBF8436524.1"/>
    </source>
</evidence>
<dbReference type="AlphaFoldDB" id="A0A931ATU0"/>
<name>A0A931ATU0_9FIRM</name>
<reference evidence="1" key="1">
    <citation type="submission" date="2020-11" db="EMBL/GenBank/DDBJ databases">
        <title>Halonatronomonas betainensis gen. nov., sp. nov. a novel haloalkaliphilic representative of the family Halanaerobiacae capable of betaine degradation.</title>
        <authorList>
            <person name="Boltyanskaya Y."/>
            <person name="Kevbrin V."/>
            <person name="Detkova E."/>
            <person name="Grouzdev D.S."/>
            <person name="Koziaeva V."/>
            <person name="Zhilina T."/>
        </authorList>
    </citation>
    <scope>NUCLEOTIDE SEQUENCE</scope>
    <source>
        <strain evidence="1">Z-7014</strain>
    </source>
</reference>